<keyword evidence="8" id="KW-0479">Metal-binding</keyword>
<evidence type="ECO:0000256" key="8">
    <source>
        <dbReference type="PROSITE-ProRule" id="PRU00047"/>
    </source>
</evidence>
<gene>
    <name evidence="14" type="ORF">OXD698_LOCUS22733</name>
</gene>
<dbReference type="InterPro" id="IPR012337">
    <property type="entry name" value="RNaseH-like_sf"/>
</dbReference>
<dbReference type="Pfam" id="PF00665">
    <property type="entry name" value="rve"/>
    <property type="match status" value="1"/>
</dbReference>
<dbReference type="SUPFAM" id="SSF50630">
    <property type="entry name" value="Acid proteases"/>
    <property type="match status" value="1"/>
</dbReference>
<dbReference type="FunFam" id="3.30.70.270:FF:000020">
    <property type="entry name" value="Transposon Tf2-6 polyprotein-like Protein"/>
    <property type="match status" value="1"/>
</dbReference>
<dbReference type="InterPro" id="IPR036875">
    <property type="entry name" value="Znf_CCHC_sf"/>
</dbReference>
<dbReference type="InterPro" id="IPR043502">
    <property type="entry name" value="DNA/RNA_pol_sf"/>
</dbReference>
<dbReference type="InterPro" id="IPR043128">
    <property type="entry name" value="Rev_trsase/Diguanyl_cyclase"/>
</dbReference>
<dbReference type="InterPro" id="IPR036397">
    <property type="entry name" value="RNaseH_sf"/>
</dbReference>
<dbReference type="PROSITE" id="PS50158">
    <property type="entry name" value="ZF_CCHC"/>
    <property type="match status" value="1"/>
</dbReference>
<dbReference type="Gene3D" id="4.10.60.10">
    <property type="entry name" value="Zinc finger, CCHC-type"/>
    <property type="match status" value="1"/>
</dbReference>
<dbReference type="InterPro" id="IPR002123">
    <property type="entry name" value="Plipid/glycerol_acylTrfase"/>
</dbReference>
<feature type="domain" description="Reverse transcriptase" evidence="12">
    <location>
        <begin position="442"/>
        <end position="620"/>
    </location>
</feature>
<keyword evidence="4" id="KW-0540">Nuclease</keyword>
<dbReference type="PROSITE" id="PS50175">
    <property type="entry name" value="ASP_PROT_RETROV"/>
    <property type="match status" value="1"/>
</dbReference>
<dbReference type="EC" id="2.7.7.49" evidence="1"/>
<reference evidence="14" key="1">
    <citation type="submission" date="2021-02" db="EMBL/GenBank/DDBJ databases">
        <authorList>
            <person name="Nowell W R."/>
        </authorList>
    </citation>
    <scope>NUCLEOTIDE SEQUENCE</scope>
</reference>
<keyword evidence="8" id="KW-0863">Zinc-finger</keyword>
<dbReference type="PANTHER" id="PTHR37984:SF5">
    <property type="entry name" value="PROTEIN NYNRIN-LIKE"/>
    <property type="match status" value="1"/>
</dbReference>
<dbReference type="Gene3D" id="1.10.340.70">
    <property type="match status" value="1"/>
</dbReference>
<proteinExistence type="predicted"/>
<dbReference type="InterPro" id="IPR001584">
    <property type="entry name" value="Integrase_cat-core"/>
</dbReference>
<dbReference type="GO" id="GO:0016746">
    <property type="term" value="F:acyltransferase activity"/>
    <property type="evidence" value="ECO:0007669"/>
    <property type="project" value="InterPro"/>
</dbReference>
<dbReference type="GO" id="GO:0016779">
    <property type="term" value="F:nucleotidyltransferase activity"/>
    <property type="evidence" value="ECO:0007669"/>
    <property type="project" value="UniProtKB-KW"/>
</dbReference>
<dbReference type="GO" id="GO:0006508">
    <property type="term" value="P:proteolysis"/>
    <property type="evidence" value="ECO:0007669"/>
    <property type="project" value="UniProtKB-KW"/>
</dbReference>
<keyword evidence="3" id="KW-0548">Nucleotidyltransferase</keyword>
<dbReference type="SUPFAM" id="SSF53098">
    <property type="entry name" value="Ribonuclease H-like"/>
    <property type="match status" value="1"/>
</dbReference>
<evidence type="ECO:0000259" key="12">
    <source>
        <dbReference type="PROSITE" id="PS50878"/>
    </source>
</evidence>
<dbReference type="FunFam" id="3.10.20.370:FF:000001">
    <property type="entry name" value="Retrovirus-related Pol polyprotein from transposon 17.6-like protein"/>
    <property type="match status" value="1"/>
</dbReference>
<dbReference type="GO" id="GO:0004190">
    <property type="term" value="F:aspartic-type endopeptidase activity"/>
    <property type="evidence" value="ECO:0007669"/>
    <property type="project" value="UniProtKB-KW"/>
</dbReference>
<dbReference type="InterPro" id="IPR001995">
    <property type="entry name" value="Peptidase_A2_cat"/>
</dbReference>
<protein>
    <recommendedName>
        <fullName evidence="1">RNA-directed DNA polymerase</fullName>
        <ecNumber evidence="1">2.7.7.49</ecNumber>
    </recommendedName>
</protein>
<keyword evidence="8" id="KW-0862">Zinc</keyword>
<dbReference type="CDD" id="cd07990">
    <property type="entry name" value="LPLAT_LCLAT1-like"/>
    <property type="match status" value="1"/>
</dbReference>
<dbReference type="PANTHER" id="PTHR37984">
    <property type="entry name" value="PROTEIN CBG26694"/>
    <property type="match status" value="1"/>
</dbReference>
<dbReference type="Gene3D" id="2.40.70.10">
    <property type="entry name" value="Acid Proteases"/>
    <property type="match status" value="1"/>
</dbReference>
<dbReference type="PROSITE" id="PS50994">
    <property type="entry name" value="INTEGRASE"/>
    <property type="match status" value="1"/>
</dbReference>
<dbReference type="Gene3D" id="3.30.420.10">
    <property type="entry name" value="Ribonuclease H-like superfamily/Ribonuclease H"/>
    <property type="match status" value="1"/>
</dbReference>
<keyword evidence="7" id="KW-0695">RNA-directed DNA polymerase</keyword>
<dbReference type="PROSITE" id="PS50878">
    <property type="entry name" value="RT_POL"/>
    <property type="match status" value="1"/>
</dbReference>
<comment type="caution">
    <text evidence="14">The sequence shown here is derived from an EMBL/GenBank/DDBJ whole genome shotgun (WGS) entry which is preliminary data.</text>
</comment>
<dbReference type="FunFam" id="1.10.340.70:FF:000003">
    <property type="entry name" value="Protein CBG25708"/>
    <property type="match status" value="1"/>
</dbReference>
<evidence type="ECO:0000256" key="3">
    <source>
        <dbReference type="ARBA" id="ARBA00022695"/>
    </source>
</evidence>
<feature type="domain" description="CCHC-type" evidence="10">
    <location>
        <begin position="226"/>
        <end position="241"/>
    </location>
</feature>
<keyword evidence="6" id="KW-0378">Hydrolase</keyword>
<dbReference type="SUPFAM" id="SSF57756">
    <property type="entry name" value="Retrovirus zinc finger-like domains"/>
    <property type="match status" value="1"/>
</dbReference>
<evidence type="ECO:0000256" key="7">
    <source>
        <dbReference type="ARBA" id="ARBA00022918"/>
    </source>
</evidence>
<dbReference type="SUPFAM" id="SSF56672">
    <property type="entry name" value="DNA/RNA polymerases"/>
    <property type="match status" value="1"/>
</dbReference>
<dbReference type="Pfam" id="PF17921">
    <property type="entry name" value="Integrase_H2C2"/>
    <property type="match status" value="1"/>
</dbReference>
<evidence type="ECO:0000259" key="10">
    <source>
        <dbReference type="PROSITE" id="PS50158"/>
    </source>
</evidence>
<evidence type="ECO:0000256" key="5">
    <source>
        <dbReference type="ARBA" id="ARBA00022759"/>
    </source>
</evidence>
<dbReference type="CDD" id="cd09274">
    <property type="entry name" value="RNase_HI_RT_Ty3"/>
    <property type="match status" value="1"/>
</dbReference>
<dbReference type="Pfam" id="PF17917">
    <property type="entry name" value="RT_RNaseH"/>
    <property type="match status" value="1"/>
</dbReference>
<dbReference type="GO" id="GO:0008270">
    <property type="term" value="F:zinc ion binding"/>
    <property type="evidence" value="ECO:0007669"/>
    <property type="project" value="UniProtKB-KW"/>
</dbReference>
<dbReference type="Pfam" id="PF00078">
    <property type="entry name" value="RVT_1"/>
    <property type="match status" value="1"/>
</dbReference>
<dbReference type="Proteomes" id="UP000663844">
    <property type="component" value="Unassembled WGS sequence"/>
</dbReference>
<dbReference type="GO" id="GO:0004519">
    <property type="term" value="F:endonuclease activity"/>
    <property type="evidence" value="ECO:0007669"/>
    <property type="project" value="UniProtKB-KW"/>
</dbReference>
<dbReference type="InterPro" id="IPR041588">
    <property type="entry name" value="Integrase_H2C2"/>
</dbReference>
<evidence type="ECO:0000256" key="9">
    <source>
        <dbReference type="SAM" id="MobiDB-lite"/>
    </source>
</evidence>
<dbReference type="SMART" id="SM00563">
    <property type="entry name" value="PlsC"/>
    <property type="match status" value="1"/>
</dbReference>
<dbReference type="SMART" id="SM00343">
    <property type="entry name" value="ZnF_C2HC"/>
    <property type="match status" value="2"/>
</dbReference>
<evidence type="ECO:0000256" key="6">
    <source>
        <dbReference type="ARBA" id="ARBA00022801"/>
    </source>
</evidence>
<dbReference type="InterPro" id="IPR021109">
    <property type="entry name" value="Peptidase_aspartic_dom_sf"/>
</dbReference>
<evidence type="ECO:0000256" key="2">
    <source>
        <dbReference type="ARBA" id="ARBA00022679"/>
    </source>
</evidence>
<dbReference type="Gene3D" id="3.10.10.10">
    <property type="entry name" value="HIV Type 1 Reverse Transcriptase, subunit A, domain 1"/>
    <property type="match status" value="1"/>
</dbReference>
<feature type="region of interest" description="Disordered" evidence="9">
    <location>
        <begin position="1252"/>
        <end position="1289"/>
    </location>
</feature>
<organism evidence="14 15">
    <name type="scientific">Adineta steineri</name>
    <dbReference type="NCBI Taxonomy" id="433720"/>
    <lineage>
        <taxon>Eukaryota</taxon>
        <taxon>Metazoa</taxon>
        <taxon>Spiralia</taxon>
        <taxon>Gnathifera</taxon>
        <taxon>Rotifera</taxon>
        <taxon>Eurotatoria</taxon>
        <taxon>Bdelloidea</taxon>
        <taxon>Adinetida</taxon>
        <taxon>Adinetidae</taxon>
        <taxon>Adineta</taxon>
    </lineage>
</organism>
<dbReference type="InterPro" id="IPR041373">
    <property type="entry name" value="RT_RNaseH"/>
</dbReference>
<dbReference type="Gene3D" id="3.30.70.270">
    <property type="match status" value="2"/>
</dbReference>
<dbReference type="InterPro" id="IPR000477">
    <property type="entry name" value="RT_dom"/>
</dbReference>
<dbReference type="Pfam" id="PF16076">
    <property type="entry name" value="Acyltransf_C"/>
    <property type="match status" value="1"/>
</dbReference>
<evidence type="ECO:0000313" key="14">
    <source>
        <dbReference type="EMBL" id="CAF3877972.1"/>
    </source>
</evidence>
<dbReference type="GO" id="GO:0003677">
    <property type="term" value="F:DNA binding"/>
    <property type="evidence" value="ECO:0007669"/>
    <property type="project" value="UniProtKB-KW"/>
</dbReference>
<feature type="compositionally biased region" description="Low complexity" evidence="9">
    <location>
        <begin position="1260"/>
        <end position="1275"/>
    </location>
</feature>
<feature type="domain" description="Integrase catalytic" evidence="13">
    <location>
        <begin position="995"/>
        <end position="1148"/>
    </location>
</feature>
<evidence type="ECO:0000256" key="4">
    <source>
        <dbReference type="ARBA" id="ARBA00022722"/>
    </source>
</evidence>
<keyword evidence="5" id="KW-0255">Endonuclease</keyword>
<dbReference type="InterPro" id="IPR032098">
    <property type="entry name" value="Acyltransf_C"/>
</dbReference>
<evidence type="ECO:0000313" key="15">
    <source>
        <dbReference type="Proteomes" id="UP000663844"/>
    </source>
</evidence>
<name>A0A819G3J5_9BILA</name>
<dbReference type="InterPro" id="IPR001878">
    <property type="entry name" value="Znf_CCHC"/>
</dbReference>
<dbReference type="GO" id="GO:0015074">
    <property type="term" value="P:DNA integration"/>
    <property type="evidence" value="ECO:0007669"/>
    <property type="project" value="InterPro"/>
</dbReference>
<keyword evidence="2" id="KW-0808">Transferase</keyword>
<evidence type="ECO:0000259" key="11">
    <source>
        <dbReference type="PROSITE" id="PS50175"/>
    </source>
</evidence>
<dbReference type="InterPro" id="IPR050951">
    <property type="entry name" value="Retrovirus_Pol_polyprotein"/>
</dbReference>
<evidence type="ECO:0000259" key="13">
    <source>
        <dbReference type="PROSITE" id="PS50994"/>
    </source>
</evidence>
<accession>A0A819G3J5</accession>
<dbReference type="CDD" id="cd01647">
    <property type="entry name" value="RT_LTR"/>
    <property type="match status" value="1"/>
</dbReference>
<evidence type="ECO:0000256" key="1">
    <source>
        <dbReference type="ARBA" id="ARBA00012493"/>
    </source>
</evidence>
<dbReference type="EMBL" id="CAJOAZ010001962">
    <property type="protein sequence ID" value="CAF3877972.1"/>
    <property type="molecule type" value="Genomic_DNA"/>
</dbReference>
<sequence>MATQSPDRLYKFDSTAFDWKEWEFLFETHAAVEGIVDETKKRNLLITLLDVQSFKTLMSICKPKQPSEYSYAEILHKLRTNYARVTFTSTECIKFFSIRQETSQSLTEFANILRNKATTCDFPSVFYERALITAFVGGLHNDNIRKHLMQKNLETLEATINTAKTIDTVLIEASGFRSNSIKDFAVNKINKQNKPDIKSKFNKTTCASCGSTDHARLTCRFRDVVCRNCKKSGHIAKVCRSTSDDNKKQLNSVSVLSIKKPDFDQPIDLRLQINNMPIKLQLDTGSPITLVTEQVWEQLGKPNLNQIKMNINSFTGHRITLKGERMVKVEYMDKSMQLKMHVVNGYGNNILGRDWIYALNLHTRTLDDIDSNGSTLNVNFGPESLNELMARHSEIFQEGLGCCKIKAHLHVKPDSIPKFCKPRSLPFAYREAVEQDLNRLINTGIIEPVDVSKWAAPVVVVPKPGGKVRLCADLSTGVNQSLEIDQYPLPKPNDLFVALNGGQQFSKIDFSEAYLQVALDDESKELLVINTHKGLFRYNRLPFGVASAPSIFQKIMDQMLAGLQGTVCYLDDIIVTGVNKMEHLDNLNKVLEKIKDFGFHINKSKCSFLQDSVEYLGFIVDKNGVHTSPSKTKAIVEMPYPTNISQLRSYLGMVNHYAKFIPNLTDRLAPFYLLLKKNTKWDWTSTCTQAFTAIKQSLIGPLVLTHYDPKIPLVLAADASNTGVGAVIYHRYSDGTEKAIAHASKTLTPTEKNYAQIEKEALALVYGVQKFDQFIRGRSFTLLTDHKPLLTIFGPKKGIPTTSANRLQRWALKLMGYNYIIEYRSTTNFGQADGLSRLPVGPDKQFDDEDPTDSRTIASIQMELQEELPLRASQIARATRQDILLYQVYTYILSGWPSTTPDNLQSYFRIRNELSTSQGCITWGLRTIIPHCYRKQLLDHLHSTHAGCGRMKSEARRYFWWPSLDKEIENVAKQCESCSLNSKQPAKSPLNQWPVPELPWQRIHIDYMGRFFNKFFLIIVDAHSKWLEVAIMDLITTTATIETLYSLFSRYGLCEEIVSDNGTQFTSKEFSDFCARHGIRHLRTSPGHPQSNGQAERYVDTVKSAIKKGISGGGGDLKQVLIKFLFSYRSTPHATTNISPAELFMKRQLRTVLDLIRPTAKDTSSAAQERYKHNFDRHTKEREFNVGDKVIVRDFRNATTNVKWTPGILINPIGNRLWNVQVDQQQWKRHENQIQLRYWNNNDDDVLIEIDQTPVSPDSQPNQQPQQQHIHQQPQLRRSSRDRKPGSKIVGKSSLSLIPIVGWSWYFTESIFLRRVWESDKRILEHDIQQLISGYPDNYNFNFLMACEGTRFTEKKRSESMKYAKEKNLPELKYHILPRTRGFTLILQGAKGKIPGVYNFMLAFTKDSASPKFRTLLKGRKCNAQLYVKRIPVSEIPYEDEKKCGQWLQELFQEKDRIYDHFVQNDTFDGLGLPKVTLNRTYYDILIECFWLVIIGVPSLKWFLQFLLKSMMGKYSLTKRRHSHQSKLLHPQQETTFLFNKIEQTNTTIRLKHRTNTLFRPLAASTPYNIEQSNSFNDGSPHSMIRHQRFVLTPPVYCSTPKQTRRQIPNNNSQGRSTSLTLKQKIFLEQNPSVPIISQRRLQFTPNSQSFVRYSNDDSKRKNIKNIKIWLL</sequence>
<dbReference type="FunFam" id="3.30.420.10:FF:000063">
    <property type="entry name" value="Retrovirus-related Pol polyprotein from transposon 297-like Protein"/>
    <property type="match status" value="1"/>
</dbReference>
<feature type="domain" description="Peptidase A2" evidence="11">
    <location>
        <begin position="278"/>
        <end position="355"/>
    </location>
</feature>